<evidence type="ECO:0000256" key="1">
    <source>
        <dbReference type="ARBA" id="ARBA00022690"/>
    </source>
</evidence>
<feature type="domain" description="BPTI/Kunitz inhibitor" evidence="4">
    <location>
        <begin position="1"/>
        <end position="26"/>
    </location>
</feature>
<dbReference type="SUPFAM" id="SSF57362">
    <property type="entry name" value="BPTI-like"/>
    <property type="match status" value="3"/>
</dbReference>
<evidence type="ECO:0000256" key="2">
    <source>
        <dbReference type="ARBA" id="ARBA00022737"/>
    </source>
</evidence>
<evidence type="ECO:0000313" key="5">
    <source>
        <dbReference type="EMBL" id="JAT91321.1"/>
    </source>
</evidence>
<feature type="domain" description="BPTI/Kunitz inhibitor" evidence="4">
    <location>
        <begin position="97"/>
        <end position="130"/>
    </location>
</feature>
<dbReference type="GO" id="GO:0004867">
    <property type="term" value="F:serine-type endopeptidase inhibitor activity"/>
    <property type="evidence" value="ECO:0007669"/>
    <property type="project" value="InterPro"/>
</dbReference>
<evidence type="ECO:0000256" key="3">
    <source>
        <dbReference type="ARBA" id="ARBA00023180"/>
    </source>
</evidence>
<proteinExistence type="evidence at transcript level"/>
<dbReference type="PANTHER" id="PTHR46676:SF1">
    <property type="entry name" value="PROTEIN AMBP"/>
    <property type="match status" value="1"/>
</dbReference>
<feature type="non-terminal residue" evidence="5">
    <location>
        <position position="130"/>
    </location>
</feature>
<keyword evidence="1" id="KW-0646">Protease inhibitor</keyword>
<reference evidence="5" key="1">
    <citation type="journal article" date="2017" name="Front. Cell. Infect. Microbiol.">
        <title>The Distinct Transcriptional Response of the Midgut of Amblyomma sculptum and Amblyomma aureolatum Ticks to Rickettsia rickettsii Correlates to Their Differences in Susceptibility to Infection.</title>
        <authorList>
            <person name="Martins L.A."/>
            <person name="Galletti M.F.B.M."/>
            <person name="Ribeiro J.M."/>
            <person name="Fujita A."/>
            <person name="Costa F.B."/>
            <person name="Labruna M.B."/>
            <person name="Daffre S."/>
            <person name="Fogaca A.C."/>
        </authorList>
    </citation>
    <scope>NUCLEOTIDE SEQUENCE</scope>
</reference>
<dbReference type="PANTHER" id="PTHR46676">
    <property type="entry name" value="PROTEIN AMBP"/>
    <property type="match status" value="1"/>
</dbReference>
<dbReference type="Gene3D" id="4.10.410.10">
    <property type="entry name" value="Pancreatic trypsin inhibitor Kunitz domain"/>
    <property type="match status" value="3"/>
</dbReference>
<evidence type="ECO:0000259" key="4">
    <source>
        <dbReference type="PROSITE" id="PS50279"/>
    </source>
</evidence>
<dbReference type="InterPro" id="IPR036880">
    <property type="entry name" value="Kunitz_BPTI_sf"/>
</dbReference>
<name>A0A1E1WX22_9ACAR</name>
<feature type="domain" description="BPTI/Kunitz inhibitor" evidence="4">
    <location>
        <begin position="38"/>
        <end position="88"/>
    </location>
</feature>
<dbReference type="EMBL" id="GFAC01007867">
    <property type="protein sequence ID" value="JAT91321.1"/>
    <property type="molecule type" value="mRNA"/>
</dbReference>
<dbReference type="InterPro" id="IPR020901">
    <property type="entry name" value="Prtase_inh_Kunz-CS"/>
</dbReference>
<organism evidence="5">
    <name type="scientific">Amblyomma aureolatum</name>
    <dbReference type="NCBI Taxonomy" id="187763"/>
    <lineage>
        <taxon>Eukaryota</taxon>
        <taxon>Metazoa</taxon>
        <taxon>Ecdysozoa</taxon>
        <taxon>Arthropoda</taxon>
        <taxon>Chelicerata</taxon>
        <taxon>Arachnida</taxon>
        <taxon>Acari</taxon>
        <taxon>Parasitiformes</taxon>
        <taxon>Ixodida</taxon>
        <taxon>Ixodoidea</taxon>
        <taxon>Ixodidae</taxon>
        <taxon>Amblyomminae</taxon>
        <taxon>Amblyomma</taxon>
    </lineage>
</organism>
<dbReference type="Pfam" id="PF00014">
    <property type="entry name" value="Kunitz_BPTI"/>
    <property type="match status" value="3"/>
</dbReference>
<dbReference type="SMART" id="SM00131">
    <property type="entry name" value="KU"/>
    <property type="match status" value="2"/>
</dbReference>
<accession>A0A1E1WX22</accession>
<sequence>CKEFVYTGCQGNRNRFNTRDQCERMCNSTRVAVSRDICALPKQEGPCRAAIVHWYYNMAAGRCEQFYYGGCEGNANRFESRRDCERACLSPGGRNICVMPQEPGNCVDFRERWYYNAEEGRCHRFYYGGC</sequence>
<dbReference type="PROSITE" id="PS00280">
    <property type="entry name" value="BPTI_KUNITZ_1"/>
    <property type="match status" value="1"/>
</dbReference>
<dbReference type="FunFam" id="4.10.410.10:FF:000040">
    <property type="entry name" value="Serine protease inhibitor, putative"/>
    <property type="match status" value="1"/>
</dbReference>
<dbReference type="InterPro" id="IPR002223">
    <property type="entry name" value="Kunitz_BPTI"/>
</dbReference>
<keyword evidence="3" id="KW-0325">Glycoprotein</keyword>
<dbReference type="InterPro" id="IPR029856">
    <property type="entry name" value="AMBP"/>
</dbReference>
<keyword evidence="2" id="KW-0677">Repeat</keyword>
<dbReference type="PRINTS" id="PR00759">
    <property type="entry name" value="BASICPTASE"/>
</dbReference>
<feature type="non-terminal residue" evidence="5">
    <location>
        <position position="1"/>
    </location>
</feature>
<dbReference type="AlphaFoldDB" id="A0A1E1WX22"/>
<dbReference type="PROSITE" id="PS50279">
    <property type="entry name" value="BPTI_KUNITZ_2"/>
    <property type="match status" value="3"/>
</dbReference>
<dbReference type="CDD" id="cd00109">
    <property type="entry name" value="Kunitz-type"/>
    <property type="match status" value="3"/>
</dbReference>
<protein>
    <submittedName>
        <fullName evidence="5">Putative serine proteinase inhibitor</fullName>
    </submittedName>
</protein>